<name>A0A1H9TZA2_9BACI</name>
<accession>A0A1H9TZA2</accession>
<proteinExistence type="predicted"/>
<dbReference type="AlphaFoldDB" id="A0A1H9TZA2"/>
<organism evidence="2 3">
    <name type="scientific">Gracilibacillus ureilyticus</name>
    <dbReference type="NCBI Taxonomy" id="531814"/>
    <lineage>
        <taxon>Bacteria</taxon>
        <taxon>Bacillati</taxon>
        <taxon>Bacillota</taxon>
        <taxon>Bacilli</taxon>
        <taxon>Bacillales</taxon>
        <taxon>Bacillaceae</taxon>
        <taxon>Gracilibacillus</taxon>
    </lineage>
</organism>
<reference evidence="2 3" key="1">
    <citation type="submission" date="2016-10" db="EMBL/GenBank/DDBJ databases">
        <authorList>
            <person name="de Groot N.N."/>
        </authorList>
    </citation>
    <scope>NUCLEOTIDE SEQUENCE [LARGE SCALE GENOMIC DNA]</scope>
    <source>
        <strain evidence="2 3">CGMCC 1.7727</strain>
    </source>
</reference>
<gene>
    <name evidence="2" type="ORF">SAMN04487944_11580</name>
</gene>
<evidence type="ECO:0000259" key="1">
    <source>
        <dbReference type="Pfam" id="PF18705"/>
    </source>
</evidence>
<protein>
    <recommendedName>
        <fullName evidence="1">DUF5643 domain-containing protein</fullName>
    </recommendedName>
</protein>
<keyword evidence="3" id="KW-1185">Reference proteome</keyword>
<dbReference type="OrthoDB" id="2967381at2"/>
<sequence length="156" mass="17838">MGIWIRRLIIIVCAIALIPNIISFFSGLTNGLPERVKSEVENGDAVLIDLDKKVNLENDEILFKHLVLAPQETSLIFEVHTNENGWSFPDSALILTDRQGNIYRKTSGSASGHTWGQYRINHYEPLKTDVETIVLDFEWFDRKFQTEFSVDQGDLE</sequence>
<dbReference type="Pfam" id="PF18705">
    <property type="entry name" value="DUF5643"/>
    <property type="match status" value="1"/>
</dbReference>
<evidence type="ECO:0000313" key="2">
    <source>
        <dbReference type="EMBL" id="SES02449.1"/>
    </source>
</evidence>
<dbReference type="InterPro" id="IPR040680">
    <property type="entry name" value="DUF5643"/>
</dbReference>
<dbReference type="EMBL" id="FOGL01000015">
    <property type="protein sequence ID" value="SES02449.1"/>
    <property type="molecule type" value="Genomic_DNA"/>
</dbReference>
<feature type="domain" description="DUF5643" evidence="1">
    <location>
        <begin position="48"/>
        <end position="141"/>
    </location>
</feature>
<dbReference type="STRING" id="531814.SAMN04487944_11580"/>
<dbReference type="Proteomes" id="UP000199687">
    <property type="component" value="Unassembled WGS sequence"/>
</dbReference>
<evidence type="ECO:0000313" key="3">
    <source>
        <dbReference type="Proteomes" id="UP000199687"/>
    </source>
</evidence>
<dbReference type="RefSeq" id="WP_089742300.1">
    <property type="nucleotide sequence ID" value="NZ_FOGL01000015.1"/>
</dbReference>